<keyword evidence="1" id="KW-0812">Transmembrane</keyword>
<organism evidence="3 5">
    <name type="scientific">Pseudomonas aylmerensis</name>
    <dbReference type="NCBI Taxonomy" id="1869229"/>
    <lineage>
        <taxon>Bacteria</taxon>
        <taxon>Pseudomonadati</taxon>
        <taxon>Pseudomonadota</taxon>
        <taxon>Gammaproteobacteria</taxon>
        <taxon>Pseudomonadales</taxon>
        <taxon>Pseudomonadaceae</taxon>
        <taxon>Pseudomonas</taxon>
    </lineage>
</organism>
<dbReference type="PANTHER" id="PTHR33927">
    <property type="entry name" value="TRANSMEMBRANE PROTEIN"/>
    <property type="match status" value="1"/>
</dbReference>
<dbReference type="OrthoDB" id="1154639at2"/>
<feature type="transmembrane region" description="Helical" evidence="1">
    <location>
        <begin position="106"/>
        <end position="130"/>
    </location>
</feature>
<dbReference type="Proteomes" id="UP000240571">
    <property type="component" value="Unassembled WGS sequence"/>
</dbReference>
<dbReference type="EMBL" id="MAUE01000008">
    <property type="protein sequence ID" value="OCW29467.1"/>
    <property type="molecule type" value="Genomic_DNA"/>
</dbReference>
<reference evidence="2 4" key="1">
    <citation type="submission" date="2016-06" db="EMBL/GenBank/DDBJ databases">
        <title>Draft genome sequence of Pseudomonas sp. S1E40, a novel strain antagonistic activity to fungal plant pathogen.</title>
        <authorList>
            <person name="Tambong J.T."/>
            <person name="Tchagang C."/>
            <person name="Xu R."/>
        </authorList>
    </citation>
    <scope>NUCLEOTIDE SEQUENCE [LARGE SCALE GENOMIC DNA]</scope>
    <source>
        <strain evidence="2 4">S1E40</strain>
    </source>
</reference>
<evidence type="ECO:0000256" key="1">
    <source>
        <dbReference type="SAM" id="Phobius"/>
    </source>
</evidence>
<dbReference type="InterPro" id="IPR039261">
    <property type="entry name" value="FNR_nucleotide-bd"/>
</dbReference>
<reference evidence="3 5" key="2">
    <citation type="submission" date="2018-03" db="EMBL/GenBank/DDBJ databases">
        <title>Diversity of bacteria associated with corn roots inoculated with woodland soils in Canada, and Description of Pseudomonas aylmerense sp. nov.</title>
        <authorList>
            <person name="Tambong J.T."/>
            <person name="Xu R."/>
            <person name="Tchagang C."/>
        </authorList>
    </citation>
    <scope>NUCLEOTIDE SEQUENCE [LARGE SCALE GENOMIC DNA]</scope>
    <source>
        <strain evidence="3 5">S1E44</strain>
    </source>
</reference>
<dbReference type="Proteomes" id="UP000095081">
    <property type="component" value="Unassembled WGS sequence"/>
</dbReference>
<sequence>MLDALTQVVVTPKARLWRRLAAQPLFSYYHRLFALVMLTNALVVWLGPGVQAMGVDTLSSMVLINLSLATLIRQQYVINALFWWVTRVPTRWPLWLRRRVAKVYHVGGLHSGAAVAATGWFAALFGVQVLQQLREPGSVSAVWLWLSAVLMTLLLVMVAMALPWVRGRFHNGFERVHRFAGWSALLLFWGLAWQASTEQQASGTFWMLGLLSLSIALPWLRLRRVPVDSLRPSRHVAIVRFTHTTPFTGSSTSISLNPLLEWHSFANIPAPGELGFRLIISRAGDWTGRFIEHLPSHVWVKGITTAGVANVETLFKSVLYVATGSGIGPVLPHLLAGNVPVRLLWSARSPRQTYGDALVDEILRAEPDALIWDTDARGQPDLVQLACAAVHTYDVEAVICIANQHLTRRVVQALEARGIPAYGAIWDS</sequence>
<evidence type="ECO:0000313" key="5">
    <source>
        <dbReference type="Proteomes" id="UP000240571"/>
    </source>
</evidence>
<feature type="transmembrane region" description="Helical" evidence="1">
    <location>
        <begin position="142"/>
        <end position="164"/>
    </location>
</feature>
<dbReference type="InterPro" id="IPR052979">
    <property type="entry name" value="Adenylate-forming_domain"/>
</dbReference>
<comment type="caution">
    <text evidence="3">The sequence shown here is derived from an EMBL/GenBank/DDBJ whole genome shotgun (WGS) entry which is preliminary data.</text>
</comment>
<keyword evidence="4" id="KW-1185">Reference proteome</keyword>
<dbReference type="PANTHER" id="PTHR33927:SF5">
    <property type="entry name" value="ENZYME, PUTATIVE (AFU_ORTHOLOGUE AFUA_8G01222)-RELATED"/>
    <property type="match status" value="1"/>
</dbReference>
<evidence type="ECO:0000313" key="3">
    <source>
        <dbReference type="EMBL" id="PTC31918.1"/>
    </source>
</evidence>
<feature type="transmembrane region" description="Helical" evidence="1">
    <location>
        <begin position="205"/>
        <end position="222"/>
    </location>
</feature>
<protein>
    <submittedName>
        <fullName evidence="3">Uncharacterized protein</fullName>
    </submittedName>
</protein>
<dbReference type="Gene3D" id="3.40.50.80">
    <property type="entry name" value="Nucleotide-binding domain of ferredoxin-NADP reductase (FNR) module"/>
    <property type="match status" value="1"/>
</dbReference>
<keyword evidence="1" id="KW-1133">Transmembrane helix</keyword>
<dbReference type="SUPFAM" id="SSF52343">
    <property type="entry name" value="Ferredoxin reductase-like, C-terminal NADP-linked domain"/>
    <property type="match status" value="1"/>
</dbReference>
<feature type="transmembrane region" description="Helical" evidence="1">
    <location>
        <begin position="28"/>
        <end position="50"/>
    </location>
</feature>
<accession>A0A2T4G8F2</accession>
<evidence type="ECO:0000313" key="2">
    <source>
        <dbReference type="EMBL" id="OCW29467.1"/>
    </source>
</evidence>
<keyword evidence="1" id="KW-0472">Membrane</keyword>
<feature type="transmembrane region" description="Helical" evidence="1">
    <location>
        <begin position="62"/>
        <end position="85"/>
    </location>
</feature>
<dbReference type="AlphaFoldDB" id="A0A2T4G8F2"/>
<gene>
    <name evidence="2" type="ORF">BBG20_05720</name>
    <name evidence="3" type="ORF">C9382_05240</name>
</gene>
<evidence type="ECO:0000313" key="4">
    <source>
        <dbReference type="Proteomes" id="UP000095081"/>
    </source>
</evidence>
<feature type="transmembrane region" description="Helical" evidence="1">
    <location>
        <begin position="176"/>
        <end position="193"/>
    </location>
</feature>
<dbReference type="EMBL" id="PYWW01000009">
    <property type="protein sequence ID" value="PTC31918.1"/>
    <property type="molecule type" value="Genomic_DNA"/>
</dbReference>
<proteinExistence type="predicted"/>
<dbReference type="RefSeq" id="WP_065901101.1">
    <property type="nucleotide sequence ID" value="NZ_MAUE01000008.1"/>
</dbReference>
<name>A0A2T4G8F2_9PSED</name>